<evidence type="ECO:0000256" key="5">
    <source>
        <dbReference type="ARBA" id="ARBA00022884"/>
    </source>
</evidence>
<dbReference type="Gene3D" id="2.40.50.140">
    <property type="entry name" value="Nucleic acid-binding proteins"/>
    <property type="match status" value="1"/>
</dbReference>
<keyword evidence="2" id="KW-0479">Metal-binding</keyword>
<keyword evidence="3" id="KW-0378">Hydrolase</keyword>
<sequence>MQRVVVNAAGMEKRIALLNNEKLVECAFYRPTKKPLTGSIYKGKIQKVLPGMQAVFVDIGTDKNGFLHKDDLPAFQKLSHNEKKSISISSLIKEGESILVQVAKEETGDKGAKLTALLSFTGHLLVYFPFTPHIGISKKIKESKRGALQSWGHSALNNGDGLIIRTGCEEFPEKAMGLELDSLKRQFNETINEAALKKAPSLITQSPFFYSLLERWLNPHVQEIIVDDFDTFNQLKEYAASFQNPYPVKLYHEKEPLFRRYGIDIDIEKAISPLVWLKNGSSLYFNVTEALTAIDVNTGKFTGKKDRSKTVVDTNILAAKEIMKQLRLRNIAGMVVIDFITMQANEDKEQILSVLREEIKKDSSTIVIYGFTKMGLFEMTRKKERPSLLETLAEKSNDEWIGGYRLRSETLYFELERSIKEYTFEDIEALWIEVPPHFADWLEKNNDKLTWLEKSCGYKLFISRGDSNRKSHVRHTGTAADITNRMLKDSD</sequence>
<dbReference type="Proteomes" id="UP001319060">
    <property type="component" value="Unassembled WGS sequence"/>
</dbReference>
<protein>
    <submittedName>
        <fullName evidence="7">Rne/Rng family ribonuclease</fullName>
    </submittedName>
</protein>
<feature type="domain" description="S1 motif" evidence="6">
    <location>
        <begin position="38"/>
        <end position="117"/>
    </location>
</feature>
<comment type="cofactor">
    <cofactor evidence="1">
        <name>Mg(2+)</name>
        <dbReference type="ChEBI" id="CHEBI:18420"/>
    </cofactor>
</comment>
<dbReference type="InterPro" id="IPR003029">
    <property type="entry name" value="S1_domain"/>
</dbReference>
<gene>
    <name evidence="7" type="ORF">JYA64_19310</name>
</gene>
<dbReference type="InterPro" id="IPR019307">
    <property type="entry name" value="RNA-bd_AU-1/RNase_E/G"/>
</dbReference>
<evidence type="ECO:0000256" key="4">
    <source>
        <dbReference type="ARBA" id="ARBA00022842"/>
    </source>
</evidence>
<comment type="caution">
    <text evidence="7">The sequence shown here is derived from an EMBL/GenBank/DDBJ whole genome shotgun (WGS) entry which is preliminary data.</text>
</comment>
<keyword evidence="4" id="KW-0460">Magnesium</keyword>
<dbReference type="SUPFAM" id="SSF50249">
    <property type="entry name" value="Nucleic acid-binding proteins"/>
    <property type="match status" value="1"/>
</dbReference>
<dbReference type="PANTHER" id="PTHR30001">
    <property type="entry name" value="RIBONUCLEASE"/>
    <property type="match status" value="1"/>
</dbReference>
<dbReference type="InterPro" id="IPR012340">
    <property type="entry name" value="NA-bd_OB-fold"/>
</dbReference>
<dbReference type="InterPro" id="IPR004659">
    <property type="entry name" value="RNase_E/G"/>
</dbReference>
<evidence type="ECO:0000256" key="2">
    <source>
        <dbReference type="ARBA" id="ARBA00022723"/>
    </source>
</evidence>
<reference evidence="7 8" key="1">
    <citation type="submission" date="2021-01" db="EMBL/GenBank/DDBJ databases">
        <title>Genome Sequencing of Type Strains.</title>
        <authorList>
            <person name="Lemaire J.F."/>
            <person name="Inderbitzin P."/>
            <person name="Collins S.B."/>
            <person name="Wespe N."/>
            <person name="Knight-Connoni V."/>
        </authorList>
    </citation>
    <scope>NUCLEOTIDE SEQUENCE [LARGE SCALE GENOMIC DNA]</scope>
    <source>
        <strain evidence="7 8">DSM 14730</strain>
    </source>
</reference>
<dbReference type="CDD" id="cd04453">
    <property type="entry name" value="S1_RNase_E"/>
    <property type="match status" value="1"/>
</dbReference>
<evidence type="ECO:0000313" key="8">
    <source>
        <dbReference type="Proteomes" id="UP001319060"/>
    </source>
</evidence>
<organism evidence="7 8">
    <name type="scientific">Fictibacillus barbaricus</name>
    <dbReference type="NCBI Taxonomy" id="182136"/>
    <lineage>
        <taxon>Bacteria</taxon>
        <taxon>Bacillati</taxon>
        <taxon>Bacillota</taxon>
        <taxon>Bacilli</taxon>
        <taxon>Bacillales</taxon>
        <taxon>Fictibacillaceae</taxon>
        <taxon>Fictibacillus</taxon>
    </lineage>
</organism>
<dbReference type="PANTHER" id="PTHR30001:SF0">
    <property type="entry name" value="RIBONUCLEASE G"/>
    <property type="match status" value="1"/>
</dbReference>
<proteinExistence type="predicted"/>
<name>A0ABS2ZH20_9BACL</name>
<evidence type="ECO:0000256" key="3">
    <source>
        <dbReference type="ARBA" id="ARBA00022801"/>
    </source>
</evidence>
<dbReference type="EMBL" id="JAFHKS010000044">
    <property type="protein sequence ID" value="MBN3547465.1"/>
    <property type="molecule type" value="Genomic_DNA"/>
</dbReference>
<dbReference type="NCBIfam" id="TIGR00757">
    <property type="entry name" value="RNaseEG"/>
    <property type="match status" value="1"/>
</dbReference>
<keyword evidence="8" id="KW-1185">Reference proteome</keyword>
<evidence type="ECO:0000313" key="7">
    <source>
        <dbReference type="EMBL" id="MBN3547465.1"/>
    </source>
</evidence>
<dbReference type="Pfam" id="PF10150">
    <property type="entry name" value="RNase_E_G"/>
    <property type="match status" value="1"/>
</dbReference>
<dbReference type="PROSITE" id="PS50126">
    <property type="entry name" value="S1"/>
    <property type="match status" value="1"/>
</dbReference>
<keyword evidence="5" id="KW-0694">RNA-binding</keyword>
<dbReference type="SMART" id="SM00316">
    <property type="entry name" value="S1"/>
    <property type="match status" value="1"/>
</dbReference>
<dbReference type="RefSeq" id="WP_188401702.1">
    <property type="nucleotide sequence ID" value="NZ_JAFHKS010000044.1"/>
</dbReference>
<evidence type="ECO:0000256" key="1">
    <source>
        <dbReference type="ARBA" id="ARBA00001946"/>
    </source>
</evidence>
<accession>A0ABS2ZH20</accession>
<evidence type="ECO:0000259" key="6">
    <source>
        <dbReference type="PROSITE" id="PS50126"/>
    </source>
</evidence>